<dbReference type="EMBL" id="JACOME010000008">
    <property type="protein sequence ID" value="MBC3847993.1"/>
    <property type="molecule type" value="Genomic_DNA"/>
</dbReference>
<evidence type="ECO:0000313" key="3">
    <source>
        <dbReference type="Proteomes" id="UP000607435"/>
    </source>
</evidence>
<gene>
    <name evidence="2" type="ORF">H6H04_16480</name>
</gene>
<dbReference type="RefSeq" id="WP_186847094.1">
    <property type="nucleotide sequence ID" value="NZ_JACOME010000008.1"/>
</dbReference>
<evidence type="ECO:0008006" key="4">
    <source>
        <dbReference type="Google" id="ProtNLM"/>
    </source>
</evidence>
<accession>A0ABR6Y5J3</accession>
<evidence type="ECO:0000313" key="2">
    <source>
        <dbReference type="EMBL" id="MBC3847993.1"/>
    </source>
</evidence>
<name>A0ABR6Y5J3_9FLAO</name>
<keyword evidence="1" id="KW-0812">Transmembrane</keyword>
<protein>
    <recommendedName>
        <fullName evidence="4">Holin-X, holin superfamily III</fullName>
    </recommendedName>
</protein>
<keyword evidence="1" id="KW-0472">Membrane</keyword>
<keyword evidence="1" id="KW-1133">Transmembrane helix</keyword>
<keyword evidence="3" id="KW-1185">Reference proteome</keyword>
<reference evidence="2 3" key="1">
    <citation type="submission" date="2020-08" db="EMBL/GenBank/DDBJ databases">
        <title>Winogradskyella ouciana sp. nov., isolated from the hadal seawater of the Mariana Trench.</title>
        <authorList>
            <person name="He X."/>
        </authorList>
    </citation>
    <scope>NUCLEOTIDE SEQUENCE [LARGE SCALE GENOMIC DNA]</scope>
    <source>
        <strain evidence="2 3">KCTC 22026</strain>
    </source>
</reference>
<sequence>MKYKITKQDLYKRNYGITINGVAETFLEFIAKEEKANNPILSKANISKLEHKTKRSITINIIVLLVLGLFCLVLGLYQFIYLKPLIGVNLYTQFPLISNGSIEIVGSIALLIGCVYSYIKRNEVLERLVKSKLIEDLKDLQRERAMMVKPTKKRKRFRQSFKVGKKK</sequence>
<organism evidence="2 3">
    <name type="scientific">Winogradskyella echinorum</name>
    <dbReference type="NCBI Taxonomy" id="538189"/>
    <lineage>
        <taxon>Bacteria</taxon>
        <taxon>Pseudomonadati</taxon>
        <taxon>Bacteroidota</taxon>
        <taxon>Flavobacteriia</taxon>
        <taxon>Flavobacteriales</taxon>
        <taxon>Flavobacteriaceae</taxon>
        <taxon>Winogradskyella</taxon>
    </lineage>
</organism>
<proteinExistence type="predicted"/>
<dbReference type="Proteomes" id="UP000607435">
    <property type="component" value="Unassembled WGS sequence"/>
</dbReference>
<comment type="caution">
    <text evidence="2">The sequence shown here is derived from an EMBL/GenBank/DDBJ whole genome shotgun (WGS) entry which is preliminary data.</text>
</comment>
<feature type="transmembrane region" description="Helical" evidence="1">
    <location>
        <begin position="57"/>
        <end position="80"/>
    </location>
</feature>
<feature type="transmembrane region" description="Helical" evidence="1">
    <location>
        <begin position="100"/>
        <end position="119"/>
    </location>
</feature>
<evidence type="ECO:0000256" key="1">
    <source>
        <dbReference type="SAM" id="Phobius"/>
    </source>
</evidence>